<dbReference type="InterPro" id="IPR036259">
    <property type="entry name" value="MFS_trans_sf"/>
</dbReference>
<feature type="transmembrane region" description="Helical" evidence="5">
    <location>
        <begin position="454"/>
        <end position="471"/>
    </location>
</feature>
<evidence type="ECO:0000256" key="5">
    <source>
        <dbReference type="SAM" id="Phobius"/>
    </source>
</evidence>
<dbReference type="InterPro" id="IPR049680">
    <property type="entry name" value="FLVCR1-2_SLC49-like"/>
</dbReference>
<evidence type="ECO:0000313" key="7">
    <source>
        <dbReference type="Proteomes" id="UP000629468"/>
    </source>
</evidence>
<organism evidence="6 7">
    <name type="scientific">Agaricus bisporus var. burnettii</name>
    <dbReference type="NCBI Taxonomy" id="192524"/>
    <lineage>
        <taxon>Eukaryota</taxon>
        <taxon>Fungi</taxon>
        <taxon>Dikarya</taxon>
        <taxon>Basidiomycota</taxon>
        <taxon>Agaricomycotina</taxon>
        <taxon>Agaricomycetes</taxon>
        <taxon>Agaricomycetidae</taxon>
        <taxon>Agaricales</taxon>
        <taxon>Agaricineae</taxon>
        <taxon>Agaricaceae</taxon>
        <taxon>Agaricus</taxon>
    </lineage>
</organism>
<evidence type="ECO:0000256" key="2">
    <source>
        <dbReference type="ARBA" id="ARBA00022692"/>
    </source>
</evidence>
<proteinExistence type="predicted"/>
<feature type="transmembrane region" description="Helical" evidence="5">
    <location>
        <begin position="104"/>
        <end position="123"/>
    </location>
</feature>
<feature type="transmembrane region" description="Helical" evidence="5">
    <location>
        <begin position="226"/>
        <end position="244"/>
    </location>
</feature>
<feature type="transmembrane region" description="Helical" evidence="5">
    <location>
        <begin position="201"/>
        <end position="220"/>
    </location>
</feature>
<dbReference type="PANTHER" id="PTHR10924">
    <property type="entry name" value="MAJOR FACILITATOR SUPERFAMILY PROTEIN-RELATED"/>
    <property type="match status" value="1"/>
</dbReference>
<dbReference type="GO" id="GO:0016020">
    <property type="term" value="C:membrane"/>
    <property type="evidence" value="ECO:0007669"/>
    <property type="project" value="UniProtKB-SubCell"/>
</dbReference>
<feature type="transmembrane region" description="Helical" evidence="5">
    <location>
        <begin position="354"/>
        <end position="376"/>
    </location>
</feature>
<feature type="transmembrane region" description="Helical" evidence="5">
    <location>
        <begin position="382"/>
        <end position="403"/>
    </location>
</feature>
<name>A0A8H7F7I8_AGABI</name>
<sequence>MPGSLDLAENSAHLDLKPELESMLDQQSTEKNAQASKSDLIIEVHSTSEVSRGTEVYRLYKRRYAGLVALIFLNIVSGMPAPWFGPIANNVVVDFDISLDKVTWLGNIILLIFLPIAPSIPYISAKYGLRRCFELGAITLIVSGWVRFAGTALSLSGGRAYALLFISQILAGFSQAVYQVLGPRYSEMWFGLKGRTTATMAIAISGPVGSGLGQLLSPIVGDSRQSILVLAIISSAVTPLVFLIGNAPTLPPTYAGSKSSPPFISLFLAMIGKQVPPESYMTIRERIDFAIMIIIFGSLVAGANAFGVLTGQIFEPVGYSSDISGFLGACLLLTGIVAAIVTAPLFDRVFTHRLALATKIVIPCVAGAWLSLIWAVKPNNLAGLFVVMTLIGVCSISLLPVALELAVEVTRNADGSSAILWLSGSLLGFIFTLVEGSLRADENANPPLNMRRALVFQGSFIMVASSLIFFVRGEQVRKRSDEMKLQEMREATNSQNPT</sequence>
<evidence type="ECO:0008006" key="8">
    <source>
        <dbReference type="Google" id="ProtNLM"/>
    </source>
</evidence>
<keyword evidence="2 5" id="KW-0812">Transmembrane</keyword>
<dbReference type="SUPFAM" id="SSF103473">
    <property type="entry name" value="MFS general substrate transporter"/>
    <property type="match status" value="1"/>
</dbReference>
<feature type="transmembrane region" description="Helical" evidence="5">
    <location>
        <begin position="289"/>
        <end position="314"/>
    </location>
</feature>
<evidence type="ECO:0000256" key="4">
    <source>
        <dbReference type="ARBA" id="ARBA00023136"/>
    </source>
</evidence>
<protein>
    <recommendedName>
        <fullName evidence="8">Major facilitator superfamily (MFS) profile domain-containing protein</fullName>
    </recommendedName>
</protein>
<evidence type="ECO:0000256" key="3">
    <source>
        <dbReference type="ARBA" id="ARBA00022989"/>
    </source>
</evidence>
<comment type="subcellular location">
    <subcellularLocation>
        <location evidence="1">Membrane</location>
        <topology evidence="1">Multi-pass membrane protein</topology>
    </subcellularLocation>
</comment>
<accession>A0A8H7F7I8</accession>
<comment type="caution">
    <text evidence="6">The sequence shown here is derived from an EMBL/GenBank/DDBJ whole genome shotgun (WGS) entry which is preliminary data.</text>
</comment>
<feature type="transmembrane region" description="Helical" evidence="5">
    <location>
        <begin position="135"/>
        <end position="155"/>
    </location>
</feature>
<feature type="transmembrane region" description="Helical" evidence="5">
    <location>
        <begin position="326"/>
        <end position="347"/>
    </location>
</feature>
<evidence type="ECO:0000313" key="6">
    <source>
        <dbReference type="EMBL" id="KAF7782188.1"/>
    </source>
</evidence>
<dbReference type="Pfam" id="PF07690">
    <property type="entry name" value="MFS_1"/>
    <property type="match status" value="1"/>
</dbReference>
<dbReference type="Gene3D" id="1.20.1250.20">
    <property type="entry name" value="MFS general substrate transporter like domains"/>
    <property type="match status" value="2"/>
</dbReference>
<keyword evidence="3 5" id="KW-1133">Transmembrane helix</keyword>
<dbReference type="PANTHER" id="PTHR10924:SF6">
    <property type="entry name" value="SOLUTE CARRIER FAMILY 49 MEMBER A3"/>
    <property type="match status" value="1"/>
</dbReference>
<dbReference type="GO" id="GO:0022857">
    <property type="term" value="F:transmembrane transporter activity"/>
    <property type="evidence" value="ECO:0007669"/>
    <property type="project" value="InterPro"/>
</dbReference>
<keyword evidence="4 5" id="KW-0472">Membrane</keyword>
<gene>
    <name evidence="6" type="ORF">Agabi119p4_1564</name>
</gene>
<dbReference type="Proteomes" id="UP000629468">
    <property type="component" value="Unassembled WGS sequence"/>
</dbReference>
<feature type="transmembrane region" description="Helical" evidence="5">
    <location>
        <begin position="415"/>
        <end position="434"/>
    </location>
</feature>
<dbReference type="AlphaFoldDB" id="A0A8H7F7I8"/>
<reference evidence="6 7" key="1">
    <citation type="journal article" name="Sci. Rep.">
        <title>Telomere-to-telomere assembled and centromere annotated genomes of the two main subspecies of the button mushroom Agaricus bisporus reveal especially polymorphic chromosome ends.</title>
        <authorList>
            <person name="Sonnenberg A.S.M."/>
            <person name="Sedaghat-Telgerd N."/>
            <person name="Lavrijssen B."/>
            <person name="Ohm R.A."/>
            <person name="Hendrickx P.M."/>
            <person name="Scholtmeijer K."/>
            <person name="Baars J.J.P."/>
            <person name="van Peer A."/>
        </authorList>
    </citation>
    <scope>NUCLEOTIDE SEQUENCE [LARGE SCALE GENOMIC DNA]</scope>
    <source>
        <strain evidence="6 7">H119_p4</strain>
    </source>
</reference>
<dbReference type="InterPro" id="IPR011701">
    <property type="entry name" value="MFS"/>
</dbReference>
<feature type="transmembrane region" description="Helical" evidence="5">
    <location>
        <begin position="161"/>
        <end position="181"/>
    </location>
</feature>
<dbReference type="EMBL" id="JABXXO010000003">
    <property type="protein sequence ID" value="KAF7782188.1"/>
    <property type="molecule type" value="Genomic_DNA"/>
</dbReference>
<evidence type="ECO:0000256" key="1">
    <source>
        <dbReference type="ARBA" id="ARBA00004141"/>
    </source>
</evidence>
<feature type="transmembrane region" description="Helical" evidence="5">
    <location>
        <begin position="64"/>
        <end position="84"/>
    </location>
</feature>